<name>A0ACC3NGN3_9PEZI</name>
<gene>
    <name evidence="1" type="ORF">LTR37_006301</name>
</gene>
<proteinExistence type="predicted"/>
<accession>A0ACC3NGN3</accession>
<dbReference type="EMBL" id="JAUTXU010000041">
    <property type="protein sequence ID" value="KAK3716671.1"/>
    <property type="molecule type" value="Genomic_DNA"/>
</dbReference>
<keyword evidence="2" id="KW-1185">Reference proteome</keyword>
<evidence type="ECO:0000313" key="2">
    <source>
        <dbReference type="Proteomes" id="UP001281147"/>
    </source>
</evidence>
<sequence>MGCLWYLFVLSFVNALPNKVPTPASSPPLSDFCDVVVDGTTVVGACEATAKPLQARQANDFCDTVVSGETVVGVCETTFANPAGLTVISNANGAITLSLGVTTPVTATFSNGEVTTVNPLNVILETTNAAGETVLSNGQSALTLPTGLTSPIETLLPNGEPTTITPVTAPAATEPSSEQDEEVIVTTNSKGNTLISNIDGIITLPTGVTTPIITTFPGGETTTIVPNELITLPTALPSSDIAGAILFPVTTSVPAPKPTDGGVIVPCDFFWFWNLCPELDDISIFGWFIRTPPGIQPPGPPPVISPPVITVGPGAKISISLPTPLPTWPQWTLPPNGIPTAAPKPDNCETETADLCFYETAFSTITSDQVTTTTSDVQSTCTTVLGCNVEGTSTSTSTTESSAPGTMTWAIYPSDGADLVQVLSISNQLKELVPDPSSIYSSNTQTFGLNYWLVPLDLEGSEKAKAISDVGLVWLNCGDTCAKRDERELCVNPCYDPTIELVYDDLEWANPDDLEYLGEFGFSNVRNQLKYLSWPPLAIRAPEKFVFDDTAGRDIPVYILDTGANLGKPEFDTVRENVRWLPSDAPHDDRMNTHLLHHGTAMLSLIAGRTLGIAKNIKPVVVRVPIQADLPVERQLGMSPQLWIEYLSKINDDLGTQRSSEARCVVLLAELFPRSKFPNNDPNGWDTRLYSLLLEMISKGAVIVTGSGNKEGRDEIIDGWPANFGKRSTENEFTNIPSLVVAGAISGDGRTTGYQQDDVAGIPHVYAPGISLLVADGSPGPNDYRSSRAAAYTAGLAAYFIRLAKEGKLKHPDGSPVENSPQGIKDFIVNGRNGNPAGSAWSRWAAQGQERPGTFNAIDVSEPQCPYRPGGSALLRRQDSAASCIAGSGSPTSVQSTSIRSTTEATPTQSLEIQPVVCHDESDFTGHGDIAESAVSLNALLTCGEWIDEDLDPIENWHLSRTVKTNEINYQFDVEWLAGCVTTVSSQSPYSPLGPDADSEDQCTSILYDCWKNCESFPTKSE</sequence>
<evidence type="ECO:0000313" key="1">
    <source>
        <dbReference type="EMBL" id="KAK3716671.1"/>
    </source>
</evidence>
<reference evidence="1" key="1">
    <citation type="submission" date="2023-07" db="EMBL/GenBank/DDBJ databases">
        <title>Black Yeasts Isolated from many extreme environments.</title>
        <authorList>
            <person name="Coleine C."/>
            <person name="Stajich J.E."/>
            <person name="Selbmann L."/>
        </authorList>
    </citation>
    <scope>NUCLEOTIDE SEQUENCE</scope>
    <source>
        <strain evidence="1">CCFEE 5714</strain>
    </source>
</reference>
<comment type="caution">
    <text evidence="1">The sequence shown here is derived from an EMBL/GenBank/DDBJ whole genome shotgun (WGS) entry which is preliminary data.</text>
</comment>
<organism evidence="1 2">
    <name type="scientific">Vermiconidia calcicola</name>
    <dbReference type="NCBI Taxonomy" id="1690605"/>
    <lineage>
        <taxon>Eukaryota</taxon>
        <taxon>Fungi</taxon>
        <taxon>Dikarya</taxon>
        <taxon>Ascomycota</taxon>
        <taxon>Pezizomycotina</taxon>
        <taxon>Dothideomycetes</taxon>
        <taxon>Dothideomycetidae</taxon>
        <taxon>Mycosphaerellales</taxon>
        <taxon>Extremaceae</taxon>
        <taxon>Vermiconidia</taxon>
    </lineage>
</organism>
<dbReference type="Proteomes" id="UP001281147">
    <property type="component" value="Unassembled WGS sequence"/>
</dbReference>
<protein>
    <submittedName>
        <fullName evidence="1">Uncharacterized protein</fullName>
    </submittedName>
</protein>